<reference evidence="1 2" key="1">
    <citation type="journal article" date="2013" name="Int. J. Syst. Evol. Microbiol.">
        <title>Marinoscillum luteum sp. nov., isolated from marine sediment.</title>
        <authorList>
            <person name="Cha I.T."/>
            <person name="Park S.J."/>
            <person name="Kim S.J."/>
            <person name="Kim J.G."/>
            <person name="Jung M.Y."/>
            <person name="Shin K.S."/>
            <person name="Kwon K.K."/>
            <person name="Yang S.H."/>
            <person name="Seo Y.S."/>
            <person name="Rhee S.K."/>
        </authorList>
    </citation>
    <scope>NUCLEOTIDE SEQUENCE [LARGE SCALE GENOMIC DNA]</scope>
    <source>
        <strain evidence="1 2">KCTC 23939</strain>
    </source>
</reference>
<name>A0ABW7N8R4_9BACT</name>
<dbReference type="Proteomes" id="UP001610063">
    <property type="component" value="Unassembled WGS sequence"/>
</dbReference>
<protein>
    <submittedName>
        <fullName evidence="1">DUF721 domain-containing protein</fullName>
    </submittedName>
</protein>
<dbReference type="InterPro" id="IPR007922">
    <property type="entry name" value="DciA-like"/>
</dbReference>
<dbReference type="Pfam" id="PF05258">
    <property type="entry name" value="DciA"/>
    <property type="match status" value="1"/>
</dbReference>
<comment type="caution">
    <text evidence="1">The sequence shown here is derived from an EMBL/GenBank/DDBJ whole genome shotgun (WGS) entry which is preliminary data.</text>
</comment>
<organism evidence="1 2">
    <name type="scientific">Marinoscillum luteum</name>
    <dbReference type="NCBI Taxonomy" id="861051"/>
    <lineage>
        <taxon>Bacteria</taxon>
        <taxon>Pseudomonadati</taxon>
        <taxon>Bacteroidota</taxon>
        <taxon>Cytophagia</taxon>
        <taxon>Cytophagales</taxon>
        <taxon>Reichenbachiellaceae</taxon>
        <taxon>Marinoscillum</taxon>
    </lineage>
</organism>
<dbReference type="EMBL" id="JBIPKE010000016">
    <property type="protein sequence ID" value="MFH6983923.1"/>
    <property type="molecule type" value="Genomic_DNA"/>
</dbReference>
<evidence type="ECO:0000313" key="2">
    <source>
        <dbReference type="Proteomes" id="UP001610063"/>
    </source>
</evidence>
<gene>
    <name evidence="1" type="ORF">ACHKAR_10745</name>
</gene>
<dbReference type="RefSeq" id="WP_395417433.1">
    <property type="nucleotide sequence ID" value="NZ_JBIPKE010000016.1"/>
</dbReference>
<proteinExistence type="predicted"/>
<keyword evidence="2" id="KW-1185">Reference proteome</keyword>
<evidence type="ECO:0000313" key="1">
    <source>
        <dbReference type="EMBL" id="MFH6983923.1"/>
    </source>
</evidence>
<sequence>MTKDNSHTFTSAFRKFLTHEKLDVRYREKLLVESWETIMGKPIASRTTSLFLKERILFVKFSSAPLKQEMVNNKERVKSLIEKDFGDLVDDIRFL</sequence>
<accession>A0ABW7N8R4</accession>